<dbReference type="Proteomes" id="UP000177626">
    <property type="component" value="Unassembled WGS sequence"/>
</dbReference>
<proteinExistence type="predicted"/>
<comment type="caution">
    <text evidence="1">The sequence shown here is derived from an EMBL/GenBank/DDBJ whole genome shotgun (WGS) entry which is preliminary data.</text>
</comment>
<organism evidence="1 2">
    <name type="scientific">Candidatus Komeilibacteria bacterium RIFOXYC1_FULL_37_11</name>
    <dbReference type="NCBI Taxonomy" id="1798555"/>
    <lineage>
        <taxon>Bacteria</taxon>
        <taxon>Candidatus Komeiliibacteriota</taxon>
    </lineage>
</organism>
<protein>
    <submittedName>
        <fullName evidence="1">Uncharacterized protein</fullName>
    </submittedName>
</protein>
<reference evidence="1 2" key="1">
    <citation type="journal article" date="2016" name="Nat. Commun.">
        <title>Thousands of microbial genomes shed light on interconnected biogeochemical processes in an aquifer system.</title>
        <authorList>
            <person name="Anantharaman K."/>
            <person name="Brown C.T."/>
            <person name="Hug L.A."/>
            <person name="Sharon I."/>
            <person name="Castelle C.J."/>
            <person name="Probst A.J."/>
            <person name="Thomas B.C."/>
            <person name="Singh A."/>
            <person name="Wilkins M.J."/>
            <person name="Karaoz U."/>
            <person name="Brodie E.L."/>
            <person name="Williams K.H."/>
            <person name="Hubbard S.S."/>
            <person name="Banfield J.F."/>
        </authorList>
    </citation>
    <scope>NUCLEOTIDE SEQUENCE [LARGE SCALE GENOMIC DNA]</scope>
</reference>
<name>A0A1G2C0F8_9BACT</name>
<gene>
    <name evidence="1" type="ORF">A2406_02280</name>
</gene>
<dbReference type="AlphaFoldDB" id="A0A1G2C0F8"/>
<evidence type="ECO:0000313" key="1">
    <source>
        <dbReference type="EMBL" id="OGY94631.1"/>
    </source>
</evidence>
<evidence type="ECO:0000313" key="2">
    <source>
        <dbReference type="Proteomes" id="UP000177626"/>
    </source>
</evidence>
<accession>A0A1G2C0F8</accession>
<dbReference type="EMBL" id="MHKQ01000005">
    <property type="protein sequence ID" value="OGY94631.1"/>
    <property type="molecule type" value="Genomic_DNA"/>
</dbReference>
<sequence length="110" mass="12687">MANKAFSKDFITALLSKANLTDASGKIDATDVERLAEQLEKKMGLFLLSKLSAQDINEYYELVEKNAKTEDLHDFLQNKIPNFSNEQKKFLDDYAYNFFNRTARIKQALK</sequence>